<accession>A0A2A2PFL4</accession>
<evidence type="ECO:0000313" key="1">
    <source>
        <dbReference type="EMBL" id="PAW54031.1"/>
    </source>
</evidence>
<dbReference type="AlphaFoldDB" id="A0A2A2PFL4"/>
<sequence>MKIIKPGKASITVEANSPQALEKLLEQALFELKLSSTDDDGFQQALSKTTEGVQAGSLGSYSFQYIAPEVDWDESF</sequence>
<proteinExistence type="predicted"/>
<comment type="caution">
    <text evidence="1">The sequence shown here is derived from an EMBL/GenBank/DDBJ whole genome shotgun (WGS) entry which is preliminary data.</text>
</comment>
<keyword evidence="2" id="KW-1185">Reference proteome</keyword>
<dbReference type="EMBL" id="NRST01000001">
    <property type="protein sequence ID" value="PAW54031.1"/>
    <property type="molecule type" value="Genomic_DNA"/>
</dbReference>
<organism evidence="1 2">
    <name type="scientific">Pseudomonas moraviensis</name>
    <dbReference type="NCBI Taxonomy" id="321662"/>
    <lineage>
        <taxon>Bacteria</taxon>
        <taxon>Pseudomonadati</taxon>
        <taxon>Pseudomonadota</taxon>
        <taxon>Gammaproteobacteria</taxon>
        <taxon>Pseudomonadales</taxon>
        <taxon>Pseudomonadaceae</taxon>
        <taxon>Pseudomonas</taxon>
    </lineage>
</organism>
<gene>
    <name evidence="1" type="ORF">CKQ80_01635</name>
</gene>
<dbReference type="RefSeq" id="WP_095666777.1">
    <property type="nucleotide sequence ID" value="NZ_NRSS01000004.1"/>
</dbReference>
<protein>
    <submittedName>
        <fullName evidence="1">Uncharacterized protein</fullName>
    </submittedName>
</protein>
<name>A0A2A2PFL4_9PSED</name>
<dbReference type="Proteomes" id="UP000217830">
    <property type="component" value="Unassembled WGS sequence"/>
</dbReference>
<reference evidence="1 2" key="1">
    <citation type="submission" date="2017-08" db="EMBL/GenBank/DDBJ databases">
        <title>Draft Genome Sequence of Pseudomonas moraviensis TYU6, isolated from Taxus cuspidata by using PacBio Single-Molecule Real-Time Technology.</title>
        <authorList>
            <person name="Baek K.-H."/>
            <person name="Mishra A.K."/>
        </authorList>
    </citation>
    <scope>NUCLEOTIDE SEQUENCE [LARGE SCALE GENOMIC DNA]</scope>
    <source>
        <strain evidence="1 2">TYU6</strain>
    </source>
</reference>
<evidence type="ECO:0000313" key="2">
    <source>
        <dbReference type="Proteomes" id="UP000217830"/>
    </source>
</evidence>